<accession>A0AAN9QPX6</accession>
<evidence type="ECO:0000313" key="3">
    <source>
        <dbReference type="EMBL" id="KAK7343487.1"/>
    </source>
</evidence>
<evidence type="ECO:0000256" key="2">
    <source>
        <dbReference type="SAM" id="Phobius"/>
    </source>
</evidence>
<organism evidence="3 4">
    <name type="scientific">Canavalia gladiata</name>
    <name type="common">Sword bean</name>
    <name type="synonym">Dolichos gladiatus</name>
    <dbReference type="NCBI Taxonomy" id="3824"/>
    <lineage>
        <taxon>Eukaryota</taxon>
        <taxon>Viridiplantae</taxon>
        <taxon>Streptophyta</taxon>
        <taxon>Embryophyta</taxon>
        <taxon>Tracheophyta</taxon>
        <taxon>Spermatophyta</taxon>
        <taxon>Magnoliopsida</taxon>
        <taxon>eudicotyledons</taxon>
        <taxon>Gunneridae</taxon>
        <taxon>Pentapetalae</taxon>
        <taxon>rosids</taxon>
        <taxon>fabids</taxon>
        <taxon>Fabales</taxon>
        <taxon>Fabaceae</taxon>
        <taxon>Papilionoideae</taxon>
        <taxon>50 kb inversion clade</taxon>
        <taxon>NPAAA clade</taxon>
        <taxon>indigoferoid/millettioid clade</taxon>
        <taxon>Phaseoleae</taxon>
        <taxon>Canavalia</taxon>
    </lineage>
</organism>
<sequence length="150" mass="16759">MEGISTHDIILSMNSAPQSNTIKGSELWYTLHNLQTKSYTPQSSTNIALPIMAGKFQSFTFIVIILWCSWLNIQQGMARPLNTIVLHRDGDQEPRSALLDISPILVRSSIVERHTQKNKTIRKHEINSNGPSPDGPGHKGTPLLYSKLNN</sequence>
<gene>
    <name evidence="3" type="ORF">VNO77_12268</name>
</gene>
<name>A0AAN9QPX6_CANGL</name>
<dbReference type="Proteomes" id="UP001367508">
    <property type="component" value="Unassembled WGS sequence"/>
</dbReference>
<dbReference type="AlphaFoldDB" id="A0AAN9QPX6"/>
<reference evidence="3 4" key="1">
    <citation type="submission" date="2024-01" db="EMBL/GenBank/DDBJ databases">
        <title>The genomes of 5 underutilized Papilionoideae crops provide insights into root nodulation and disease resistanc.</title>
        <authorList>
            <person name="Jiang F."/>
        </authorList>
    </citation>
    <scope>NUCLEOTIDE SEQUENCE [LARGE SCALE GENOMIC DNA]</scope>
    <source>
        <strain evidence="3">LVBAO_FW01</strain>
        <tissue evidence="3">Leaves</tissue>
    </source>
</reference>
<proteinExistence type="predicted"/>
<protein>
    <submittedName>
        <fullName evidence="3">Uncharacterized protein</fullName>
    </submittedName>
</protein>
<feature type="region of interest" description="Disordered" evidence="1">
    <location>
        <begin position="116"/>
        <end position="150"/>
    </location>
</feature>
<keyword evidence="2" id="KW-0812">Transmembrane</keyword>
<keyword evidence="4" id="KW-1185">Reference proteome</keyword>
<evidence type="ECO:0000256" key="1">
    <source>
        <dbReference type="SAM" id="MobiDB-lite"/>
    </source>
</evidence>
<keyword evidence="2" id="KW-1133">Transmembrane helix</keyword>
<feature type="transmembrane region" description="Helical" evidence="2">
    <location>
        <begin position="47"/>
        <end position="71"/>
    </location>
</feature>
<dbReference type="EMBL" id="JAYMYQ010000003">
    <property type="protein sequence ID" value="KAK7343487.1"/>
    <property type="molecule type" value="Genomic_DNA"/>
</dbReference>
<evidence type="ECO:0000313" key="4">
    <source>
        <dbReference type="Proteomes" id="UP001367508"/>
    </source>
</evidence>
<keyword evidence="2" id="KW-0472">Membrane</keyword>
<comment type="caution">
    <text evidence="3">The sequence shown here is derived from an EMBL/GenBank/DDBJ whole genome shotgun (WGS) entry which is preliminary data.</text>
</comment>